<sequence>MNIWVEYFKYKESIKNTHAQMRELDTWNPPDPKDIHKRFCQSRDAAQTFAKSMQEQGYHVTIKQDGKY</sequence>
<name>A0A382DQN5_9ZZZZ</name>
<dbReference type="EMBL" id="UINC01040467">
    <property type="protein sequence ID" value="SVB40382.1"/>
    <property type="molecule type" value="Genomic_DNA"/>
</dbReference>
<dbReference type="AlphaFoldDB" id="A0A382DQN5"/>
<accession>A0A382DQN5</accession>
<proteinExistence type="predicted"/>
<reference evidence="1" key="1">
    <citation type="submission" date="2018-05" db="EMBL/GenBank/DDBJ databases">
        <authorList>
            <person name="Lanie J.A."/>
            <person name="Ng W.-L."/>
            <person name="Kazmierczak K.M."/>
            <person name="Andrzejewski T.M."/>
            <person name="Davidsen T.M."/>
            <person name="Wayne K.J."/>
            <person name="Tettelin H."/>
            <person name="Glass J.I."/>
            <person name="Rusch D."/>
            <person name="Podicherti R."/>
            <person name="Tsui H.-C.T."/>
            <person name="Winkler M.E."/>
        </authorList>
    </citation>
    <scope>NUCLEOTIDE SEQUENCE</scope>
</reference>
<organism evidence="1">
    <name type="scientific">marine metagenome</name>
    <dbReference type="NCBI Taxonomy" id="408172"/>
    <lineage>
        <taxon>unclassified sequences</taxon>
        <taxon>metagenomes</taxon>
        <taxon>ecological metagenomes</taxon>
    </lineage>
</organism>
<evidence type="ECO:0000313" key="1">
    <source>
        <dbReference type="EMBL" id="SVB40382.1"/>
    </source>
</evidence>
<protein>
    <submittedName>
        <fullName evidence="1">Uncharacterized protein</fullName>
    </submittedName>
</protein>
<gene>
    <name evidence="1" type="ORF">METZ01_LOCUS193236</name>
</gene>